<evidence type="ECO:0000313" key="5">
    <source>
        <dbReference type="Proteomes" id="UP000008043"/>
    </source>
</evidence>
<dbReference type="InterPro" id="IPR036188">
    <property type="entry name" value="FAD/NAD-bd_sf"/>
</dbReference>
<dbReference type="eggNOG" id="COG0644">
    <property type="taxonomic scope" value="Bacteria"/>
</dbReference>
<dbReference type="InterPro" id="IPR050816">
    <property type="entry name" value="Flavin-dep_Halogenase_NPB"/>
</dbReference>
<dbReference type="PANTHER" id="PTHR43747">
    <property type="entry name" value="FAD-BINDING PROTEIN"/>
    <property type="match status" value="1"/>
</dbReference>
<keyword evidence="1" id="KW-0560">Oxidoreductase</keyword>
<evidence type="ECO:0000256" key="2">
    <source>
        <dbReference type="ARBA" id="ARBA00038396"/>
    </source>
</evidence>
<name>K4QVD6_STRDJ</name>
<protein>
    <submittedName>
        <fullName evidence="4">FAD dependent oxidoreductase</fullName>
    </submittedName>
</protein>
<gene>
    <name evidence="4" type="ORF">BN159_0503</name>
</gene>
<dbReference type="HOGENOM" id="CLU_025990_0_0_11"/>
<dbReference type="STRING" id="1214101.BN159_0503"/>
<dbReference type="EMBL" id="HE971709">
    <property type="protein sequence ID" value="CCK24882.1"/>
    <property type="molecule type" value="Genomic_DNA"/>
</dbReference>
<dbReference type="Pfam" id="PF01494">
    <property type="entry name" value="FAD_binding_3"/>
    <property type="match status" value="1"/>
</dbReference>
<evidence type="ECO:0000313" key="4">
    <source>
        <dbReference type="EMBL" id="CCK24882.1"/>
    </source>
</evidence>
<dbReference type="RefSeq" id="WP_015655284.1">
    <property type="nucleotide sequence ID" value="NC_020504.1"/>
</dbReference>
<keyword evidence="5" id="KW-1185">Reference proteome</keyword>
<dbReference type="InterPro" id="IPR002938">
    <property type="entry name" value="FAD-bd"/>
</dbReference>
<comment type="similarity">
    <text evidence="2">Belongs to the flavin-dependent halogenase family. Bacterial tryptophan halogenase subfamily.</text>
</comment>
<feature type="domain" description="FAD-binding" evidence="3">
    <location>
        <begin position="17"/>
        <end position="370"/>
    </location>
</feature>
<dbReference type="GO" id="GO:0016491">
    <property type="term" value="F:oxidoreductase activity"/>
    <property type="evidence" value="ECO:0007669"/>
    <property type="project" value="UniProtKB-KW"/>
</dbReference>
<dbReference type="OrthoDB" id="103324at2"/>
<proteinExistence type="inferred from homology"/>
<dbReference type="PRINTS" id="PR00420">
    <property type="entry name" value="RNGMNOXGNASE"/>
</dbReference>
<dbReference type="Gene3D" id="3.50.50.60">
    <property type="entry name" value="FAD/NAD(P)-binding domain"/>
    <property type="match status" value="1"/>
</dbReference>
<evidence type="ECO:0000256" key="1">
    <source>
        <dbReference type="ARBA" id="ARBA00023002"/>
    </source>
</evidence>
<dbReference type="PATRIC" id="fig|1214101.3.peg.510"/>
<accession>K4QVD6</accession>
<sequence length="551" mass="61639">MPQVTQSARSAERPDNDVVILGSGLAGTALAAVLARGGASVLLIDADSHPRFALGESTTPYTSMLMRLMSERYDVPELKHLTTFESVQGKVATTSGIKKNFGFLYHREGERQRMEECHQSLLPRAGHFESHYFRQDIDAWMLNVAVKYGARIRQRTRIVDVEFDAQGCSLTDERGATHRARYIVDTSGVGSPLASKLGLRDDAPVMRHHSRSLFTHMMNVTAYDDLLPRTAHGHPTKWSQGTLHHVFEGGWVWVVPFNNHARTTNPLVSVGLNLDPRIHPKVGCTPEEEFRSFISRFPDIRSQFTDAVAIRPWVRTSGRQQYSSSKTVGDRWCLASDAAGFVDPLFSRHLSDSFEVVNALAWPLLEALKEDDFSAERFTYVEQLQLGLLRNNDDLAADAYTSFADFRLWDSWLRVRSLGQLLATFEIGSAYGRFRNSHDVADLARLEGLAPDGGTPDYPAVRELLAHVSEQVRSVKECRRPSDTAADNILTALRKADFVPPAFGLTDPSNRWFDTGPRKTADTKRWARNSAPPEIGRLVVEGLPLLSNKRL</sequence>
<dbReference type="AlphaFoldDB" id="K4QVD6"/>
<evidence type="ECO:0000259" key="3">
    <source>
        <dbReference type="Pfam" id="PF01494"/>
    </source>
</evidence>
<dbReference type="GO" id="GO:0071949">
    <property type="term" value="F:FAD binding"/>
    <property type="evidence" value="ECO:0007669"/>
    <property type="project" value="InterPro"/>
</dbReference>
<dbReference type="KEGG" id="sdv:BN159_0503"/>
<dbReference type="Proteomes" id="UP000008043">
    <property type="component" value="Chromosome"/>
</dbReference>
<organism evidence="4 5">
    <name type="scientific">Streptomyces davaonensis (strain DSM 101723 / JCM 4913 / KCC S-0913 / 768)</name>
    <dbReference type="NCBI Taxonomy" id="1214101"/>
    <lineage>
        <taxon>Bacteria</taxon>
        <taxon>Bacillati</taxon>
        <taxon>Actinomycetota</taxon>
        <taxon>Actinomycetes</taxon>
        <taxon>Kitasatosporales</taxon>
        <taxon>Streptomycetaceae</taxon>
        <taxon>Streptomyces</taxon>
    </lineage>
</organism>
<dbReference type="SUPFAM" id="SSF51905">
    <property type="entry name" value="FAD/NAD(P)-binding domain"/>
    <property type="match status" value="1"/>
</dbReference>
<reference evidence="4 5" key="1">
    <citation type="journal article" date="2012" name="J. Bacteriol.">
        <title>Genome sequence of the bacterium Streptomyces davawensis JCM 4913 and heterologous production of the unique antibiotic roseoflavin.</title>
        <authorList>
            <person name="Jankowitsch F."/>
            <person name="Schwarz J."/>
            <person name="Ruckert C."/>
            <person name="Gust B."/>
            <person name="Szczepanowski R."/>
            <person name="Blom J."/>
            <person name="Pelzer S."/>
            <person name="Kalinowski J."/>
            <person name="Mack M."/>
        </authorList>
    </citation>
    <scope>NUCLEOTIDE SEQUENCE [LARGE SCALE GENOMIC DNA]</scope>
    <source>
        <strain evidence="5">DSM 101723 / JCM 4913 / KCC S-0913 / 768</strain>
    </source>
</reference>
<dbReference type="PANTHER" id="PTHR43747:SF5">
    <property type="entry name" value="FAD-BINDING DOMAIN-CONTAINING PROTEIN"/>
    <property type="match status" value="1"/>
</dbReference>